<gene>
    <name evidence="2" type="ORF">ALEPTO_LOCUS4457</name>
</gene>
<evidence type="ECO:0000256" key="1">
    <source>
        <dbReference type="SAM" id="SignalP"/>
    </source>
</evidence>
<name>A0A9N9A911_9GLOM</name>
<protein>
    <submittedName>
        <fullName evidence="2">2934_t:CDS:1</fullName>
    </submittedName>
</protein>
<organism evidence="2 3">
    <name type="scientific">Ambispora leptoticha</name>
    <dbReference type="NCBI Taxonomy" id="144679"/>
    <lineage>
        <taxon>Eukaryota</taxon>
        <taxon>Fungi</taxon>
        <taxon>Fungi incertae sedis</taxon>
        <taxon>Mucoromycota</taxon>
        <taxon>Glomeromycotina</taxon>
        <taxon>Glomeromycetes</taxon>
        <taxon>Archaeosporales</taxon>
        <taxon>Ambisporaceae</taxon>
        <taxon>Ambispora</taxon>
    </lineage>
</organism>
<dbReference type="EMBL" id="CAJVPS010001025">
    <property type="protein sequence ID" value="CAG8520843.1"/>
    <property type="molecule type" value="Genomic_DNA"/>
</dbReference>
<comment type="caution">
    <text evidence="2">The sequence shown here is derived from an EMBL/GenBank/DDBJ whole genome shotgun (WGS) entry which is preliminary data.</text>
</comment>
<proteinExistence type="predicted"/>
<dbReference type="OrthoDB" id="2419552at2759"/>
<sequence length="101" mass="11018">MKLQSTILSLIISLTFVIYAQAQKYCTVFYEGKYRHQTGGGSGCYGVDETDPIYKVYSDDPTACYIFYSAYNCVIGTEVFGGCGTISPPGFSVKSVKLTCS</sequence>
<reference evidence="2" key="1">
    <citation type="submission" date="2021-06" db="EMBL/GenBank/DDBJ databases">
        <authorList>
            <person name="Kallberg Y."/>
            <person name="Tangrot J."/>
            <person name="Rosling A."/>
        </authorList>
    </citation>
    <scope>NUCLEOTIDE SEQUENCE</scope>
    <source>
        <strain evidence="2">FL130A</strain>
    </source>
</reference>
<feature type="signal peptide" evidence="1">
    <location>
        <begin position="1"/>
        <end position="22"/>
    </location>
</feature>
<accession>A0A9N9A911</accession>
<dbReference type="AlphaFoldDB" id="A0A9N9A911"/>
<evidence type="ECO:0000313" key="3">
    <source>
        <dbReference type="Proteomes" id="UP000789508"/>
    </source>
</evidence>
<keyword evidence="3" id="KW-1185">Reference proteome</keyword>
<evidence type="ECO:0000313" key="2">
    <source>
        <dbReference type="EMBL" id="CAG8520843.1"/>
    </source>
</evidence>
<keyword evidence="1" id="KW-0732">Signal</keyword>
<feature type="chain" id="PRO_5040511889" evidence="1">
    <location>
        <begin position="23"/>
        <end position="101"/>
    </location>
</feature>
<dbReference type="Proteomes" id="UP000789508">
    <property type="component" value="Unassembled WGS sequence"/>
</dbReference>